<dbReference type="Gene3D" id="3.40.50.10140">
    <property type="entry name" value="Toll/interleukin-1 receptor homology (TIR) domain"/>
    <property type="match status" value="2"/>
</dbReference>
<dbReference type="EMBL" id="CACVKT020008307">
    <property type="protein sequence ID" value="CAC5413987.1"/>
    <property type="molecule type" value="Genomic_DNA"/>
</dbReference>
<keyword evidence="8" id="KW-1185">Reference proteome</keyword>
<keyword evidence="2" id="KW-0812">Transmembrane</keyword>
<dbReference type="PANTHER" id="PTHR24365">
    <property type="entry name" value="TOLL-LIKE RECEPTOR"/>
    <property type="match status" value="1"/>
</dbReference>
<evidence type="ECO:0000313" key="7">
    <source>
        <dbReference type="EMBL" id="CAC5413987.1"/>
    </source>
</evidence>
<dbReference type="GO" id="GO:0038023">
    <property type="term" value="F:signaling receptor activity"/>
    <property type="evidence" value="ECO:0007669"/>
    <property type="project" value="TreeGrafter"/>
</dbReference>
<dbReference type="PANTHER" id="PTHR24365:SF530">
    <property type="entry name" value="MSTPROX-RELATED"/>
    <property type="match status" value="1"/>
</dbReference>
<keyword evidence="4" id="KW-1133">Transmembrane helix</keyword>
<evidence type="ECO:0000256" key="2">
    <source>
        <dbReference type="ARBA" id="ARBA00022692"/>
    </source>
</evidence>
<dbReference type="PROSITE" id="PS50104">
    <property type="entry name" value="TIR"/>
    <property type="match status" value="1"/>
</dbReference>
<accession>A0A6J8E0Q1</accession>
<evidence type="ECO:0000259" key="6">
    <source>
        <dbReference type="PROSITE" id="PS50104"/>
    </source>
</evidence>
<dbReference type="GO" id="GO:0005886">
    <property type="term" value="C:plasma membrane"/>
    <property type="evidence" value="ECO:0007669"/>
    <property type="project" value="TreeGrafter"/>
</dbReference>
<dbReference type="Pfam" id="PF13676">
    <property type="entry name" value="TIR_2"/>
    <property type="match status" value="1"/>
</dbReference>
<dbReference type="SMART" id="SM00255">
    <property type="entry name" value="TIR"/>
    <property type="match status" value="1"/>
</dbReference>
<feature type="domain" description="TIR" evidence="6">
    <location>
        <begin position="34"/>
        <end position="166"/>
    </location>
</feature>
<evidence type="ECO:0000256" key="5">
    <source>
        <dbReference type="ARBA" id="ARBA00023136"/>
    </source>
</evidence>
<dbReference type="InterPro" id="IPR000157">
    <property type="entry name" value="TIR_dom"/>
</dbReference>
<dbReference type="Proteomes" id="UP000507470">
    <property type="component" value="Unassembled WGS sequence"/>
</dbReference>
<evidence type="ECO:0000256" key="1">
    <source>
        <dbReference type="ARBA" id="ARBA00004370"/>
    </source>
</evidence>
<dbReference type="OrthoDB" id="9982425at2759"/>
<reference evidence="7 8" key="1">
    <citation type="submission" date="2020-06" db="EMBL/GenBank/DDBJ databases">
        <authorList>
            <person name="Li R."/>
            <person name="Bekaert M."/>
        </authorList>
    </citation>
    <scope>NUCLEOTIDE SEQUENCE [LARGE SCALE GENOMIC DNA]</scope>
    <source>
        <strain evidence="8">wild</strain>
    </source>
</reference>
<protein>
    <submittedName>
        <fullName evidence="7">TLR2</fullName>
    </submittedName>
</protein>
<keyword evidence="5" id="KW-0472">Membrane</keyword>
<proteinExistence type="predicted"/>
<keyword evidence="3" id="KW-0732">Signal</keyword>
<evidence type="ECO:0000256" key="4">
    <source>
        <dbReference type="ARBA" id="ARBA00022989"/>
    </source>
</evidence>
<dbReference type="SUPFAM" id="SSF52200">
    <property type="entry name" value="Toll/Interleukin receptor TIR domain"/>
    <property type="match status" value="1"/>
</dbReference>
<organism evidence="7 8">
    <name type="scientific">Mytilus coruscus</name>
    <name type="common">Sea mussel</name>
    <dbReference type="NCBI Taxonomy" id="42192"/>
    <lineage>
        <taxon>Eukaryota</taxon>
        <taxon>Metazoa</taxon>
        <taxon>Spiralia</taxon>
        <taxon>Lophotrochozoa</taxon>
        <taxon>Mollusca</taxon>
        <taxon>Bivalvia</taxon>
        <taxon>Autobranchia</taxon>
        <taxon>Pteriomorphia</taxon>
        <taxon>Mytilida</taxon>
        <taxon>Mytiloidea</taxon>
        <taxon>Mytilidae</taxon>
        <taxon>Mytilinae</taxon>
        <taxon>Mytilus</taxon>
    </lineage>
</organism>
<evidence type="ECO:0000256" key="3">
    <source>
        <dbReference type="ARBA" id="ARBA00022729"/>
    </source>
</evidence>
<comment type="subcellular location">
    <subcellularLocation>
        <location evidence="1">Membrane</location>
    </subcellularLocation>
</comment>
<dbReference type="InterPro" id="IPR035897">
    <property type="entry name" value="Toll_tir_struct_dom_sf"/>
</dbReference>
<dbReference type="AlphaFoldDB" id="A0A6J8E0Q1"/>
<gene>
    <name evidence="7" type="ORF">MCOR_46840</name>
</gene>
<name>A0A6J8E0Q1_MYTCO</name>
<sequence length="166" mass="18844">MIPRQENEYVLSETFHQTSLKPLAEGRKACSREFEYDFFISHSHKDEDWVTNILLRHLESQFDEQDVAFKGCIADRDFIPGCIADRNFTPGISVLDNIIEAIGESNKVILVISDSFVTSNWCQYEADQAVIRSLSSKADNCVVPVLLEDCDIPDKIAHLNYVNLST</sequence>
<evidence type="ECO:0000313" key="8">
    <source>
        <dbReference type="Proteomes" id="UP000507470"/>
    </source>
</evidence>
<dbReference type="GO" id="GO:0007165">
    <property type="term" value="P:signal transduction"/>
    <property type="evidence" value="ECO:0007669"/>
    <property type="project" value="InterPro"/>
</dbReference>